<dbReference type="Proteomes" id="UP000198711">
    <property type="component" value="Unassembled WGS sequence"/>
</dbReference>
<comment type="similarity">
    <text evidence="1">Belongs to the transglycosylase Slt family.</text>
</comment>
<evidence type="ECO:0000256" key="1">
    <source>
        <dbReference type="ARBA" id="ARBA00007734"/>
    </source>
</evidence>
<accession>A0A8X8LDR5</accession>
<dbReference type="CDD" id="cd16894">
    <property type="entry name" value="MltD-like"/>
    <property type="match status" value="1"/>
</dbReference>
<dbReference type="AlphaFoldDB" id="A0A8X8LDR5"/>
<dbReference type="Gene3D" id="1.10.530.10">
    <property type="match status" value="1"/>
</dbReference>
<organism evidence="3 4">
    <name type="scientific">Hydrobacter penzbergensis</name>
    <dbReference type="NCBI Taxonomy" id="1235997"/>
    <lineage>
        <taxon>Bacteria</taxon>
        <taxon>Pseudomonadati</taxon>
        <taxon>Bacteroidota</taxon>
        <taxon>Chitinophagia</taxon>
        <taxon>Chitinophagales</taxon>
        <taxon>Chitinophagaceae</taxon>
        <taxon>Hydrobacter</taxon>
    </lineage>
</organism>
<dbReference type="PANTHER" id="PTHR37423">
    <property type="entry name" value="SOLUBLE LYTIC MUREIN TRANSGLYCOSYLASE-RELATED"/>
    <property type="match status" value="1"/>
</dbReference>
<keyword evidence="4" id="KW-1185">Reference proteome</keyword>
<proteinExistence type="inferred from homology"/>
<feature type="domain" description="Transglycosylase SLT" evidence="2">
    <location>
        <begin position="116"/>
        <end position="217"/>
    </location>
</feature>
<dbReference type="InterPro" id="IPR008258">
    <property type="entry name" value="Transglycosylase_SLT_dom_1"/>
</dbReference>
<protein>
    <submittedName>
        <fullName evidence="3">Membrane-bound lytic murein transglycosylase D</fullName>
    </submittedName>
</protein>
<sequence>MRWFGISLHCPIAVSRLTLVAFAFIMGGMTTLSFTNAYADKPLSDSTIDGKYGFKSLFKNDHFDATKPYAAQLNPRAVSFVEEYIRKQGKELERMKGWGRPYFDLYDNILDQYGLPREMKYLSVIESHLNSGLVSWAGAVGPWQLMDYEAKRFGLRVGGRGDERMDYYKSTHVAAKLMKELYDEFGDWLLVVAAYNGGSGRVRQAIRKAGSRDFWNLQYYLPEETRNHVKKFIGTHYIFEGSGGLTTMTASETEVQKEAMLRTQEVALSTDELAGSAIVEVSGRYRSSVLVQQLSLDAVQFHKWNPGFDKTLSAGKKYSLRLPKDKLPVFEAIKGQLLMESLKLLLQGNLNAG</sequence>
<reference evidence="3 4" key="1">
    <citation type="submission" date="2016-10" db="EMBL/GenBank/DDBJ databases">
        <authorList>
            <person name="Varghese N."/>
            <person name="Submissions S."/>
        </authorList>
    </citation>
    <scope>NUCLEOTIDE SEQUENCE [LARGE SCALE GENOMIC DNA]</scope>
    <source>
        <strain evidence="3 4">DSM 25353</strain>
    </source>
</reference>
<evidence type="ECO:0000313" key="3">
    <source>
        <dbReference type="EMBL" id="SDW94365.1"/>
    </source>
</evidence>
<dbReference type="Pfam" id="PF01464">
    <property type="entry name" value="SLT"/>
    <property type="match status" value="1"/>
</dbReference>
<dbReference type="SUPFAM" id="SSF53955">
    <property type="entry name" value="Lysozyme-like"/>
    <property type="match status" value="1"/>
</dbReference>
<dbReference type="PANTHER" id="PTHR37423:SF2">
    <property type="entry name" value="MEMBRANE-BOUND LYTIC MUREIN TRANSGLYCOSYLASE C"/>
    <property type="match status" value="1"/>
</dbReference>
<name>A0A8X8LDR5_9BACT</name>
<gene>
    <name evidence="3" type="ORF">SAMN05444410_107117</name>
</gene>
<evidence type="ECO:0000313" key="4">
    <source>
        <dbReference type="Proteomes" id="UP000198711"/>
    </source>
</evidence>
<comment type="caution">
    <text evidence="3">The sequence shown here is derived from an EMBL/GenBank/DDBJ whole genome shotgun (WGS) entry which is preliminary data.</text>
</comment>
<evidence type="ECO:0000259" key="2">
    <source>
        <dbReference type="Pfam" id="PF01464"/>
    </source>
</evidence>
<dbReference type="RefSeq" id="WP_092723762.1">
    <property type="nucleotide sequence ID" value="NZ_FNNO01000007.1"/>
</dbReference>
<dbReference type="EMBL" id="FNNO01000007">
    <property type="protein sequence ID" value="SDW94365.1"/>
    <property type="molecule type" value="Genomic_DNA"/>
</dbReference>
<dbReference type="InterPro" id="IPR023346">
    <property type="entry name" value="Lysozyme-like_dom_sf"/>
</dbReference>